<dbReference type="InterPro" id="IPR000888">
    <property type="entry name" value="RmlC-like"/>
</dbReference>
<evidence type="ECO:0000313" key="8">
    <source>
        <dbReference type="EMBL" id="AEJ19472.1"/>
    </source>
</evidence>
<keyword evidence="9" id="KW-1185">Reference proteome</keyword>
<dbReference type="GO" id="GO:0005829">
    <property type="term" value="C:cytosol"/>
    <property type="evidence" value="ECO:0007669"/>
    <property type="project" value="TreeGrafter"/>
</dbReference>
<keyword evidence="7 8" id="KW-0413">Isomerase</keyword>
<evidence type="ECO:0000256" key="2">
    <source>
        <dbReference type="ARBA" id="ARBA00001997"/>
    </source>
</evidence>
<dbReference type="Gene3D" id="2.60.120.10">
    <property type="entry name" value="Jelly Rolls"/>
    <property type="match status" value="1"/>
</dbReference>
<name>F8F2S8_GRAC1</name>
<dbReference type="Pfam" id="PF00908">
    <property type="entry name" value="dTDP_sugar_isom"/>
    <property type="match status" value="1"/>
</dbReference>
<reference evidence="9" key="1">
    <citation type="journal article" date="2013" name="Stand. Genomic Sci.">
        <title>Genome sequence of the thermophilic fresh-water bacterium Spirochaeta caldaria type strain (H1(T)), reclassification of Spirochaeta caldaria, Spirochaeta stenostrepta, and Spirochaeta zuelzerae in the genus Treponema as Treponema caldaria comb. nov., Treponema stenostrepta comb. nov., and Treponema zuelzerae comb. nov., and emendation of the genus Treponema.</title>
        <authorList>
            <person name="Abt B."/>
            <person name="Goker M."/>
            <person name="Scheuner C."/>
            <person name="Han C."/>
            <person name="Lu M."/>
            <person name="Misra M."/>
            <person name="Lapidus A."/>
            <person name="Nolan M."/>
            <person name="Lucas S."/>
            <person name="Hammon N."/>
            <person name="Deshpande S."/>
            <person name="Cheng J.F."/>
            <person name="Tapia R."/>
            <person name="Goodwin L.A."/>
            <person name="Pitluck S."/>
            <person name="Liolios K."/>
            <person name="Pagani I."/>
            <person name="Ivanova N."/>
            <person name="Mavromatis K."/>
            <person name="Mikhailova N."/>
            <person name="Huntemann M."/>
            <person name="Pati A."/>
            <person name="Chen A."/>
            <person name="Palaniappan K."/>
            <person name="Land M."/>
            <person name="Hauser L."/>
            <person name="Jeffries C.D."/>
            <person name="Rohde M."/>
            <person name="Spring S."/>
            <person name="Gronow S."/>
            <person name="Detter J.C."/>
            <person name="Bristow J."/>
            <person name="Eisen J.A."/>
            <person name="Markowitz V."/>
            <person name="Hugenholtz P."/>
            <person name="Kyrpides N.C."/>
            <person name="Woyke T."/>
            <person name="Klenk H.P."/>
        </authorList>
    </citation>
    <scope>NUCLEOTIDE SEQUENCE</scope>
    <source>
        <strain evidence="9">ATCC 51460 / DSM 7334 / H1</strain>
    </source>
</reference>
<evidence type="ECO:0000256" key="7">
    <source>
        <dbReference type="RuleBase" id="RU364069"/>
    </source>
</evidence>
<dbReference type="GO" id="GO:0019305">
    <property type="term" value="P:dTDP-rhamnose biosynthetic process"/>
    <property type="evidence" value="ECO:0007669"/>
    <property type="project" value="UniProtKB-UniRule"/>
</dbReference>
<proteinExistence type="inferred from homology"/>
<evidence type="ECO:0000313" key="9">
    <source>
        <dbReference type="Proteomes" id="UP000000503"/>
    </source>
</evidence>
<dbReference type="STRING" id="744872.Spica_1326"/>
<evidence type="ECO:0000256" key="1">
    <source>
        <dbReference type="ARBA" id="ARBA00001298"/>
    </source>
</evidence>
<dbReference type="PANTHER" id="PTHR21047">
    <property type="entry name" value="DTDP-6-DEOXY-D-GLUCOSE-3,5 EPIMERASE"/>
    <property type="match status" value="1"/>
</dbReference>
<dbReference type="eggNOG" id="COG1898">
    <property type="taxonomic scope" value="Bacteria"/>
</dbReference>
<feature type="site" description="Participates in a stacking interaction with the thymidine ring of dTDP-4-oxo-6-deoxyglucose" evidence="6">
    <location>
        <position position="138"/>
    </location>
</feature>
<dbReference type="PANTHER" id="PTHR21047:SF2">
    <property type="entry name" value="THYMIDINE DIPHOSPHO-4-KETO-RHAMNOSE 3,5-EPIMERASE"/>
    <property type="match status" value="1"/>
</dbReference>
<evidence type="ECO:0000256" key="6">
    <source>
        <dbReference type="PIRSR" id="PIRSR600888-3"/>
    </source>
</evidence>
<evidence type="ECO:0000256" key="5">
    <source>
        <dbReference type="PIRSR" id="PIRSR600888-1"/>
    </source>
</evidence>
<comment type="similarity">
    <text evidence="7">Belongs to the dTDP-4-dehydrorhamnose 3,5-epimerase family.</text>
</comment>
<gene>
    <name evidence="8" type="ordered locus">Spica_1326</name>
</gene>
<dbReference type="EMBL" id="CP002868">
    <property type="protein sequence ID" value="AEJ19472.1"/>
    <property type="molecule type" value="Genomic_DNA"/>
</dbReference>
<dbReference type="NCBIfam" id="TIGR01221">
    <property type="entry name" value="rmlC"/>
    <property type="match status" value="1"/>
</dbReference>
<dbReference type="HOGENOM" id="CLU_090940_1_1_12"/>
<dbReference type="OrthoDB" id="9800680at2"/>
<dbReference type="InterPro" id="IPR014710">
    <property type="entry name" value="RmlC-like_jellyroll"/>
</dbReference>
<dbReference type="InterPro" id="IPR011051">
    <property type="entry name" value="RmlC_Cupin_sf"/>
</dbReference>
<accession>F8F2S8</accession>
<dbReference type="GO" id="GO:0000271">
    <property type="term" value="P:polysaccharide biosynthetic process"/>
    <property type="evidence" value="ECO:0007669"/>
    <property type="project" value="TreeGrafter"/>
</dbReference>
<dbReference type="CDD" id="cd00438">
    <property type="entry name" value="cupin_RmlC"/>
    <property type="match status" value="1"/>
</dbReference>
<feature type="active site" description="Proton donor" evidence="5">
    <location>
        <position position="132"/>
    </location>
</feature>
<dbReference type="Proteomes" id="UP000000503">
    <property type="component" value="Chromosome"/>
</dbReference>
<dbReference type="GO" id="GO:0008830">
    <property type="term" value="F:dTDP-4-dehydrorhamnose 3,5-epimerase activity"/>
    <property type="evidence" value="ECO:0007669"/>
    <property type="project" value="UniProtKB-UniRule"/>
</dbReference>
<dbReference type="AlphaFoldDB" id="F8F2S8"/>
<comment type="subunit">
    <text evidence="7">Homodimer.</text>
</comment>
<sequence length="182" mass="20753">MPITVTRLPIEGLFIIQPKVFGDARGYFLESFNERDFHDAGLTMRFVQDNQSFSRKGVLRGLHFQKKHPQGKLVRVIQGEVYDVAVDIRPGSSTFGHYYGLILSGEQHNQFYIPPGFAHGFVVLSETALFAYKCTDYYHPEDEGGIRWNDPELAIPWPLTDVQVSAKDAQLPYFTALQKEQL</sequence>
<evidence type="ECO:0000256" key="3">
    <source>
        <dbReference type="ARBA" id="ARBA00012098"/>
    </source>
</evidence>
<comment type="function">
    <text evidence="2 7">Catalyzes the epimerization of the C3' and C5'positions of dTDP-6-deoxy-D-xylo-4-hexulose, forming dTDP-6-deoxy-L-lyxo-4-hexulose.</text>
</comment>
<comment type="pathway">
    <text evidence="7">Carbohydrate biosynthesis; dTDP-L-rhamnose biosynthesis.</text>
</comment>
<organism evidence="8 9">
    <name type="scientific">Gracilinema caldarium (strain ATCC 51460 / DSM 7334 / H1)</name>
    <name type="common">Treponema caldarium</name>
    <dbReference type="NCBI Taxonomy" id="744872"/>
    <lineage>
        <taxon>Bacteria</taxon>
        <taxon>Pseudomonadati</taxon>
        <taxon>Spirochaetota</taxon>
        <taxon>Spirochaetia</taxon>
        <taxon>Spirochaetales</taxon>
        <taxon>Breznakiellaceae</taxon>
        <taxon>Gracilinema</taxon>
    </lineage>
</organism>
<evidence type="ECO:0000256" key="4">
    <source>
        <dbReference type="ARBA" id="ARBA00019595"/>
    </source>
</evidence>
<feature type="active site" description="Proton acceptor" evidence="5">
    <location>
        <position position="63"/>
    </location>
</feature>
<comment type="catalytic activity">
    <reaction evidence="1 7">
        <text>dTDP-4-dehydro-6-deoxy-alpha-D-glucose = dTDP-4-dehydro-beta-L-rhamnose</text>
        <dbReference type="Rhea" id="RHEA:16969"/>
        <dbReference type="ChEBI" id="CHEBI:57649"/>
        <dbReference type="ChEBI" id="CHEBI:62830"/>
        <dbReference type="EC" id="5.1.3.13"/>
    </reaction>
</comment>
<dbReference type="KEGG" id="scd:Spica_1326"/>
<dbReference type="SUPFAM" id="SSF51182">
    <property type="entry name" value="RmlC-like cupins"/>
    <property type="match status" value="1"/>
</dbReference>
<dbReference type="RefSeq" id="WP_013968782.1">
    <property type="nucleotide sequence ID" value="NC_015732.1"/>
</dbReference>
<protein>
    <recommendedName>
        <fullName evidence="4 7">dTDP-4-dehydrorhamnose 3,5-epimerase</fullName>
        <ecNumber evidence="3 7">5.1.3.13</ecNumber>
    </recommendedName>
    <alternativeName>
        <fullName evidence="7">Thymidine diphospho-4-keto-rhamnose 3,5-epimerase</fullName>
    </alternativeName>
</protein>
<dbReference type="UniPathway" id="UPA00124"/>
<dbReference type="EC" id="5.1.3.13" evidence="3 7"/>